<dbReference type="GO" id="GO:0006888">
    <property type="term" value="P:endoplasmic reticulum to Golgi vesicle-mediated transport"/>
    <property type="evidence" value="ECO:0007669"/>
    <property type="project" value="TreeGrafter"/>
</dbReference>
<dbReference type="GO" id="GO:0005484">
    <property type="term" value="F:SNAP receptor activity"/>
    <property type="evidence" value="ECO:0007669"/>
    <property type="project" value="TreeGrafter"/>
</dbReference>
<dbReference type="SMART" id="SM00397">
    <property type="entry name" value="t_SNARE"/>
    <property type="match status" value="1"/>
</dbReference>
<dbReference type="GO" id="GO:0006906">
    <property type="term" value="P:vesicle fusion"/>
    <property type="evidence" value="ECO:0007669"/>
    <property type="project" value="TreeGrafter"/>
</dbReference>
<dbReference type="EMBL" id="AJWJ01000242">
    <property type="protein sequence ID" value="KAF2072871.1"/>
    <property type="molecule type" value="Genomic_DNA"/>
</dbReference>
<dbReference type="PANTHER" id="PTHR19957">
    <property type="entry name" value="SYNTAXIN"/>
    <property type="match status" value="1"/>
</dbReference>
<dbReference type="GO" id="GO:0000139">
    <property type="term" value="C:Golgi membrane"/>
    <property type="evidence" value="ECO:0007669"/>
    <property type="project" value="TreeGrafter"/>
</dbReference>
<evidence type="ECO:0000256" key="1">
    <source>
        <dbReference type="SAM" id="Phobius"/>
    </source>
</evidence>
<dbReference type="PANTHER" id="PTHR19957:SF345">
    <property type="entry name" value="T-SNARE COILED-COIL HOMOLOGY DOMAIN-CONTAINING PROTEIN"/>
    <property type="match status" value="1"/>
</dbReference>
<dbReference type="GO" id="GO:0048278">
    <property type="term" value="P:vesicle docking"/>
    <property type="evidence" value="ECO:0007669"/>
    <property type="project" value="TreeGrafter"/>
</dbReference>
<dbReference type="AlphaFoldDB" id="A0A8J4URX4"/>
<dbReference type="PROSITE" id="PS50192">
    <property type="entry name" value="T_SNARE"/>
    <property type="match status" value="1"/>
</dbReference>
<dbReference type="InterPro" id="IPR045242">
    <property type="entry name" value="Syntaxin"/>
</dbReference>
<name>A0A8J4URX4_9MYCE</name>
<keyword evidence="1" id="KW-1133">Transmembrane helix</keyword>
<dbReference type="Pfam" id="PF05739">
    <property type="entry name" value="SNARE"/>
    <property type="match status" value="1"/>
</dbReference>
<reference evidence="3" key="1">
    <citation type="submission" date="2020-01" db="EMBL/GenBank/DDBJ databases">
        <title>Development of genomics and gene disruption for Polysphondylium violaceum indicates a role for the polyketide synthase stlB in stalk morphogenesis.</title>
        <authorList>
            <person name="Narita B."/>
            <person name="Kawabe Y."/>
            <person name="Kin K."/>
            <person name="Saito T."/>
            <person name="Gibbs R."/>
            <person name="Kuspa A."/>
            <person name="Muzny D."/>
            <person name="Queller D."/>
            <person name="Richards S."/>
            <person name="Strassman J."/>
            <person name="Sucgang R."/>
            <person name="Worley K."/>
            <person name="Schaap P."/>
        </authorList>
    </citation>
    <scope>NUCLEOTIDE SEQUENCE</scope>
    <source>
        <strain evidence="3">QSvi11</strain>
    </source>
</reference>
<keyword evidence="1" id="KW-0472">Membrane</keyword>
<proteinExistence type="predicted"/>
<evidence type="ECO:0000259" key="2">
    <source>
        <dbReference type="PROSITE" id="PS50192"/>
    </source>
</evidence>
<dbReference type="GO" id="GO:0000149">
    <property type="term" value="F:SNARE binding"/>
    <property type="evidence" value="ECO:0007669"/>
    <property type="project" value="TreeGrafter"/>
</dbReference>
<evidence type="ECO:0000313" key="4">
    <source>
        <dbReference type="Proteomes" id="UP000695562"/>
    </source>
</evidence>
<keyword evidence="4" id="KW-1185">Reference proteome</keyword>
<organism evidence="3 4">
    <name type="scientific">Polysphondylium violaceum</name>
    <dbReference type="NCBI Taxonomy" id="133409"/>
    <lineage>
        <taxon>Eukaryota</taxon>
        <taxon>Amoebozoa</taxon>
        <taxon>Evosea</taxon>
        <taxon>Eumycetozoa</taxon>
        <taxon>Dictyostelia</taxon>
        <taxon>Dictyosteliales</taxon>
        <taxon>Dictyosteliaceae</taxon>
        <taxon>Polysphondylium</taxon>
    </lineage>
</organism>
<comment type="caution">
    <text evidence="3">The sequence shown here is derived from an EMBL/GenBank/DDBJ whole genome shotgun (WGS) entry which is preliminary data.</text>
</comment>
<protein>
    <recommendedName>
        <fullName evidence="2">t-SNARE coiled-coil homology domain-containing protein</fullName>
    </recommendedName>
</protein>
<gene>
    <name evidence="3" type="ORF">CYY_005819</name>
</gene>
<dbReference type="SUPFAM" id="SSF58038">
    <property type="entry name" value="SNARE fusion complex"/>
    <property type="match status" value="1"/>
</dbReference>
<dbReference type="GO" id="GO:0006886">
    <property type="term" value="P:intracellular protein transport"/>
    <property type="evidence" value="ECO:0007669"/>
    <property type="project" value="TreeGrafter"/>
</dbReference>
<dbReference type="Proteomes" id="UP000695562">
    <property type="component" value="Unassembled WGS sequence"/>
</dbReference>
<feature type="domain" description="T-SNARE coiled-coil homology" evidence="2">
    <location>
        <begin position="21"/>
        <end position="83"/>
    </location>
</feature>
<dbReference type="GO" id="GO:0031201">
    <property type="term" value="C:SNARE complex"/>
    <property type="evidence" value="ECO:0007669"/>
    <property type="project" value="TreeGrafter"/>
</dbReference>
<dbReference type="OrthoDB" id="364348at2759"/>
<keyword evidence="1" id="KW-0812">Transmembrane</keyword>
<feature type="transmembrane region" description="Helical" evidence="1">
    <location>
        <begin position="94"/>
        <end position="113"/>
    </location>
</feature>
<sequence>MSYVPLREPLLSQDSNYEYEDTLIYERNMQTRELVDDLYNLKGAMDDLKILTDEQGVMLREADDHVMHADLDVEEGVEQLEQAYEYKSRSRKKIIIILVVVGLIIGVAVLIVLNTLGII</sequence>
<accession>A0A8J4URX4</accession>
<evidence type="ECO:0000313" key="3">
    <source>
        <dbReference type="EMBL" id="KAF2072871.1"/>
    </source>
</evidence>
<dbReference type="Gene3D" id="1.20.5.110">
    <property type="match status" value="1"/>
</dbReference>
<dbReference type="InterPro" id="IPR000727">
    <property type="entry name" value="T_SNARE_dom"/>
</dbReference>